<reference evidence="5" key="2">
    <citation type="submission" date="2017-02" db="EMBL/GenBank/DDBJ databases">
        <title>Sunflower complete genome.</title>
        <authorList>
            <person name="Langlade N."/>
            <person name="Munos S."/>
        </authorList>
    </citation>
    <scope>NUCLEOTIDE SEQUENCE [LARGE SCALE GENOMIC DNA]</scope>
    <source>
        <tissue evidence="5">Leaves</tissue>
    </source>
</reference>
<evidence type="ECO:0000256" key="2">
    <source>
        <dbReference type="SAM" id="Phobius"/>
    </source>
</evidence>
<organism evidence="5 6">
    <name type="scientific">Helianthus annuus</name>
    <name type="common">Common sunflower</name>
    <dbReference type="NCBI Taxonomy" id="4232"/>
    <lineage>
        <taxon>Eukaryota</taxon>
        <taxon>Viridiplantae</taxon>
        <taxon>Streptophyta</taxon>
        <taxon>Embryophyta</taxon>
        <taxon>Tracheophyta</taxon>
        <taxon>Spermatophyta</taxon>
        <taxon>Magnoliopsida</taxon>
        <taxon>eudicotyledons</taxon>
        <taxon>Gunneridae</taxon>
        <taxon>Pentapetalae</taxon>
        <taxon>asterids</taxon>
        <taxon>campanulids</taxon>
        <taxon>Asterales</taxon>
        <taxon>Asteraceae</taxon>
        <taxon>Asteroideae</taxon>
        <taxon>Heliantheae alliance</taxon>
        <taxon>Heliantheae</taxon>
        <taxon>Helianthus</taxon>
    </lineage>
</organism>
<keyword evidence="6" id="KW-1185">Reference proteome</keyword>
<evidence type="ECO:0000259" key="3">
    <source>
        <dbReference type="SMART" id="SM00856"/>
    </source>
</evidence>
<dbReference type="PANTHER" id="PTHR31080:SF12">
    <property type="entry name" value="PLANT INVERTASE_PECTIN METHYLESTERASE INHIBITOR"/>
    <property type="match status" value="1"/>
</dbReference>
<reference evidence="4 6" key="1">
    <citation type="journal article" date="2017" name="Nature">
        <title>The sunflower genome provides insights into oil metabolism, flowering and Asterid evolution.</title>
        <authorList>
            <person name="Badouin H."/>
            <person name="Gouzy J."/>
            <person name="Grassa C.J."/>
            <person name="Murat F."/>
            <person name="Staton S.E."/>
            <person name="Cottret L."/>
            <person name="Lelandais-Briere C."/>
            <person name="Owens G.L."/>
            <person name="Carrere S."/>
            <person name="Mayjonade B."/>
            <person name="Legrand L."/>
            <person name="Gill N."/>
            <person name="Kane N.C."/>
            <person name="Bowers J.E."/>
            <person name="Hubner S."/>
            <person name="Bellec A."/>
            <person name="Berard A."/>
            <person name="Berges H."/>
            <person name="Blanchet N."/>
            <person name="Boniface M.C."/>
            <person name="Brunel D."/>
            <person name="Catrice O."/>
            <person name="Chaidir N."/>
            <person name="Claudel C."/>
            <person name="Donnadieu C."/>
            <person name="Faraut T."/>
            <person name="Fievet G."/>
            <person name="Helmstetter N."/>
            <person name="King M."/>
            <person name="Knapp S.J."/>
            <person name="Lai Z."/>
            <person name="Le Paslier M.C."/>
            <person name="Lippi Y."/>
            <person name="Lorenzon L."/>
            <person name="Mandel J.R."/>
            <person name="Marage G."/>
            <person name="Marchand G."/>
            <person name="Marquand E."/>
            <person name="Bret-Mestries E."/>
            <person name="Morien E."/>
            <person name="Nambeesan S."/>
            <person name="Nguyen T."/>
            <person name="Pegot-Espagnet P."/>
            <person name="Pouilly N."/>
            <person name="Raftis F."/>
            <person name="Sallet E."/>
            <person name="Schiex T."/>
            <person name="Thomas J."/>
            <person name="Vandecasteele C."/>
            <person name="Vares D."/>
            <person name="Vear F."/>
            <person name="Vautrin S."/>
            <person name="Crespi M."/>
            <person name="Mangin B."/>
            <person name="Burke J.M."/>
            <person name="Salse J."/>
            <person name="Munos S."/>
            <person name="Vincourt P."/>
            <person name="Rieseberg L.H."/>
            <person name="Langlade N.B."/>
        </authorList>
    </citation>
    <scope>NUCLEOTIDE SEQUENCE [LARGE SCALE GENOMIC DNA]</scope>
    <source>
        <strain evidence="6">cv. SF193</strain>
        <tissue evidence="4">Leaves</tissue>
    </source>
</reference>
<dbReference type="AlphaFoldDB" id="A0A251UFX3"/>
<sequence>MHETTPLYNPPPLHFSHISKTNKNSHKMAQTLLSFICVSFTILVVSTVVESRSRARMYVDSQCKSTRYPDTCVQTLLPYVSKRGLPSPKLQAQISLATCLSKARFMKTYMNMLAKNLNKTSNSGDYQAMEECLQQINDGVKQITQSFKELQQMGKDGDENFMWHESNVQTWVSAALTDATTCVEGSLGNGISDSEKATIQARILKVKQLASNSLALFTHFTTRYRASHGINVP</sequence>
<dbReference type="Gramene" id="mRNA:HanXRQr2_Chr06g0245441">
    <property type="protein sequence ID" value="CDS:HanXRQr2_Chr06g0245441.1"/>
    <property type="gene ID" value="HanXRQr2_Chr06g0245441"/>
</dbReference>
<dbReference type="GO" id="GO:0030599">
    <property type="term" value="F:pectinesterase activity"/>
    <property type="evidence" value="ECO:0007669"/>
    <property type="project" value="UniProtKB-EC"/>
</dbReference>
<feature type="transmembrane region" description="Helical" evidence="2">
    <location>
        <begin position="28"/>
        <end position="49"/>
    </location>
</feature>
<dbReference type="CDD" id="cd15798">
    <property type="entry name" value="PMEI-like_3"/>
    <property type="match status" value="1"/>
</dbReference>
<dbReference type="Proteomes" id="UP000215914">
    <property type="component" value="Chromosome 6"/>
</dbReference>
<keyword evidence="2" id="KW-0472">Membrane</keyword>
<evidence type="ECO:0000256" key="1">
    <source>
        <dbReference type="ARBA" id="ARBA00022729"/>
    </source>
</evidence>
<keyword evidence="1" id="KW-0732">Signal</keyword>
<dbReference type="Pfam" id="PF04043">
    <property type="entry name" value="PMEI"/>
    <property type="match status" value="1"/>
</dbReference>
<dbReference type="GO" id="GO:0009505">
    <property type="term" value="C:plant-type cell wall"/>
    <property type="evidence" value="ECO:0000318"/>
    <property type="project" value="GO_Central"/>
</dbReference>
<dbReference type="Gene3D" id="1.20.140.40">
    <property type="entry name" value="Invertase/pectin methylesterase inhibitor family protein"/>
    <property type="match status" value="1"/>
</dbReference>
<accession>A0A251UFX3</accession>
<dbReference type="PANTHER" id="PTHR31080">
    <property type="entry name" value="PECTINESTERASE INHIBITOR-LIKE"/>
    <property type="match status" value="1"/>
</dbReference>
<proteinExistence type="predicted"/>
<dbReference type="EC" id="3.1.1.11" evidence="4"/>
<dbReference type="InterPro" id="IPR051955">
    <property type="entry name" value="PME_Inhibitor"/>
</dbReference>
<name>A0A251UFX3_HELAN</name>
<evidence type="ECO:0000313" key="6">
    <source>
        <dbReference type="Proteomes" id="UP000215914"/>
    </source>
</evidence>
<dbReference type="OMA" id="FMWHESN"/>
<dbReference type="EMBL" id="MNCJ02000321">
    <property type="protein sequence ID" value="KAF5801212.1"/>
    <property type="molecule type" value="Genomic_DNA"/>
</dbReference>
<dbReference type="InterPro" id="IPR006501">
    <property type="entry name" value="Pectinesterase_inhib_dom"/>
</dbReference>
<dbReference type="SMART" id="SM00856">
    <property type="entry name" value="PMEI"/>
    <property type="match status" value="1"/>
</dbReference>
<dbReference type="SUPFAM" id="SSF101148">
    <property type="entry name" value="Plant invertase/pectin methylesterase inhibitor"/>
    <property type="match status" value="1"/>
</dbReference>
<feature type="domain" description="Pectinesterase inhibitor" evidence="3">
    <location>
        <begin position="54"/>
        <end position="216"/>
    </location>
</feature>
<protein>
    <submittedName>
        <fullName evidence="4 5">Pectinesterase</fullName>
        <ecNumber evidence="4">3.1.1.11</ecNumber>
    </submittedName>
</protein>
<reference evidence="4" key="3">
    <citation type="submission" date="2020-06" db="EMBL/GenBank/DDBJ databases">
        <title>Helianthus annuus Genome sequencing and assembly Release 2.</title>
        <authorList>
            <person name="Gouzy J."/>
            <person name="Langlade N."/>
            <person name="Munos S."/>
        </authorList>
    </citation>
    <scope>NUCLEOTIDE SEQUENCE</scope>
    <source>
        <tissue evidence="4">Leaves</tissue>
    </source>
</reference>
<gene>
    <name evidence="5" type="ORF">HannXRQ_Chr06g0169511</name>
    <name evidence="4" type="ORF">HanXRQr2_Chr06g0245441</name>
</gene>
<dbReference type="NCBIfam" id="TIGR01614">
    <property type="entry name" value="PME_inhib"/>
    <property type="match status" value="1"/>
</dbReference>
<evidence type="ECO:0000313" key="5">
    <source>
        <dbReference type="EMBL" id="OTG22257.1"/>
    </source>
</evidence>
<dbReference type="EMBL" id="CM007895">
    <property type="protein sequence ID" value="OTG22257.1"/>
    <property type="molecule type" value="Genomic_DNA"/>
</dbReference>
<dbReference type="InterPro" id="IPR035513">
    <property type="entry name" value="Invertase/methylesterase_inhib"/>
</dbReference>
<evidence type="ECO:0000313" key="4">
    <source>
        <dbReference type="EMBL" id="KAF5801212.1"/>
    </source>
</evidence>
<keyword evidence="2" id="KW-1133">Transmembrane helix</keyword>
<keyword evidence="2" id="KW-0812">Transmembrane</keyword>
<dbReference type="GO" id="GO:0004857">
    <property type="term" value="F:enzyme inhibitor activity"/>
    <property type="evidence" value="ECO:0000318"/>
    <property type="project" value="GO_Central"/>
</dbReference>
<dbReference type="InParanoid" id="A0A251UFX3"/>
<keyword evidence="4" id="KW-0378">Hydrolase</keyword>
<dbReference type="GO" id="GO:0009827">
    <property type="term" value="P:plant-type cell wall modification"/>
    <property type="evidence" value="ECO:0000318"/>
    <property type="project" value="GO_Central"/>
</dbReference>